<accession>Q24YK8</accession>
<feature type="transmembrane region" description="Helical" evidence="1">
    <location>
        <begin position="165"/>
        <end position="192"/>
    </location>
</feature>
<feature type="transmembrane region" description="Helical" evidence="1">
    <location>
        <begin position="133"/>
        <end position="153"/>
    </location>
</feature>
<keyword evidence="1" id="KW-1133">Transmembrane helix</keyword>
<organism evidence="2 3">
    <name type="scientific">Desulfitobacterium hafniense (strain Y51)</name>
    <dbReference type="NCBI Taxonomy" id="138119"/>
    <lineage>
        <taxon>Bacteria</taxon>
        <taxon>Bacillati</taxon>
        <taxon>Bacillota</taxon>
        <taxon>Clostridia</taxon>
        <taxon>Eubacteriales</taxon>
        <taxon>Desulfitobacteriaceae</taxon>
        <taxon>Desulfitobacterium</taxon>
    </lineage>
</organism>
<evidence type="ECO:0000313" key="3">
    <source>
        <dbReference type="Proteomes" id="UP000001946"/>
    </source>
</evidence>
<gene>
    <name evidence="2" type="ordered locus">DSY1095</name>
</gene>
<proteinExistence type="predicted"/>
<dbReference type="EMBL" id="AP008230">
    <property type="protein sequence ID" value="BAE82884.1"/>
    <property type="molecule type" value="Genomic_DNA"/>
</dbReference>
<keyword evidence="1" id="KW-0812">Transmembrane</keyword>
<dbReference type="KEGG" id="dsy:DSY1095"/>
<reference evidence="2 3" key="1">
    <citation type="journal article" date="2006" name="J. Bacteriol.">
        <title>Complete genome sequence of the dehalorespiring bacterium Desulfitobacterium hafniense Y51 and comparison with Dehalococcoides ethenogenes 195.</title>
        <authorList>
            <person name="Nonaka H."/>
            <person name="Keresztes G."/>
            <person name="Shinoda Y."/>
            <person name="Ikenaga Y."/>
            <person name="Abe M."/>
            <person name="Naito K."/>
            <person name="Inatomi K."/>
            <person name="Furukawa K."/>
            <person name="Inui M."/>
            <person name="Yukawa H."/>
        </authorList>
    </citation>
    <scope>NUCLEOTIDE SEQUENCE [LARGE SCALE GENOMIC DNA]</scope>
    <source>
        <strain evidence="2 3">Y51</strain>
    </source>
</reference>
<protein>
    <submittedName>
        <fullName evidence="2">Uncharacterized protein</fullName>
    </submittedName>
</protein>
<evidence type="ECO:0000256" key="1">
    <source>
        <dbReference type="SAM" id="Phobius"/>
    </source>
</evidence>
<keyword evidence="3" id="KW-1185">Reference proteome</keyword>
<dbReference type="Proteomes" id="UP000001946">
    <property type="component" value="Chromosome"/>
</dbReference>
<name>Q24YK8_DESHY</name>
<dbReference type="STRING" id="138119.DSY1095"/>
<dbReference type="HOGENOM" id="CLU_1376223_0_0_9"/>
<keyword evidence="1" id="KW-0472">Membrane</keyword>
<dbReference type="eggNOG" id="COG1131">
    <property type="taxonomic scope" value="Bacteria"/>
</dbReference>
<sequence length="198" mass="22101">MGARVMSFSKEIREKIRRFAEEQSQHYLEEAEMTYLEKLRRKTGETKSKVTAKLAKLKNRSGTALEAQNDMILYMSDYMNDLIAEGYSEQDAFKQAKEELRFRSETAKSSDLQERFAEYYANMNPADYEAVGLFYAGFLFFGIAIGALTGFISSGGREMFMAGGWIDTLIGAAVGITIGIGLGLISHAIIALKKKLPS</sequence>
<dbReference type="AlphaFoldDB" id="Q24YK8"/>
<evidence type="ECO:0000313" key="2">
    <source>
        <dbReference type="EMBL" id="BAE82884.1"/>
    </source>
</evidence>